<gene>
    <name evidence="1" type="ORF">RMAR00112_LOCUS32975</name>
    <name evidence="2" type="ORF">RMAR00112_LOCUS32981</name>
</gene>
<dbReference type="EMBL" id="HBHW01042632">
    <property type="protein sequence ID" value="CAE0064903.1"/>
    <property type="molecule type" value="Transcribed_RNA"/>
</dbReference>
<dbReference type="AlphaFoldDB" id="A0A7S3A8C5"/>
<accession>A0A7S3A8C5</accession>
<dbReference type="EMBL" id="HBHW01042640">
    <property type="protein sequence ID" value="CAE0064909.1"/>
    <property type="molecule type" value="Transcribed_RNA"/>
</dbReference>
<sequence>MVQSRSCFISVFSWGSEALSLRPDVCPLKRRRKLLRAIRMSFKDAYIIEILATDLHAFCEVNGLPVGVMPTDAQLRRYGSSGLARRILIQGGYSKVAESIGWDRTDYTLKAAEKVAVLAELVERTLAQAGLPTDRMPPKKTIRQLDTLLMNRIECLPGGKGWQKIADHLGWESKPRQKRGKYFIANFSPGYFDCAVNLRKEVKNLLDETDDSLHAGRNIMPTVAVLRRKPYLLNIIRQMGGPDAVAPAIGMCSPSDWRYFREFRALLKLLSEYMESTHTKGVMPRLRHLQQNGFEELSRLIIRHGGSRAMASRLDLALPSGKPNDLYWGPFSLSFALEVLDACNTLRFVDRGMIRMPSSDTLVAFGVPNADLLIKAYGGEDAVARRLGLAAPPVYHASAASENSQQSLGG</sequence>
<proteinExistence type="predicted"/>
<name>A0A7S3A8C5_9RHOD</name>
<organism evidence="1">
    <name type="scientific">Rhodosorus marinus</name>
    <dbReference type="NCBI Taxonomy" id="101924"/>
    <lineage>
        <taxon>Eukaryota</taxon>
        <taxon>Rhodophyta</taxon>
        <taxon>Stylonematophyceae</taxon>
        <taxon>Stylonematales</taxon>
        <taxon>Stylonemataceae</taxon>
        <taxon>Rhodosorus</taxon>
    </lineage>
</organism>
<reference evidence="1" key="1">
    <citation type="submission" date="2021-01" db="EMBL/GenBank/DDBJ databases">
        <authorList>
            <person name="Corre E."/>
            <person name="Pelletier E."/>
            <person name="Niang G."/>
            <person name="Scheremetjew M."/>
            <person name="Finn R."/>
            <person name="Kale V."/>
            <person name="Holt S."/>
            <person name="Cochrane G."/>
            <person name="Meng A."/>
            <person name="Brown T."/>
            <person name="Cohen L."/>
        </authorList>
    </citation>
    <scope>NUCLEOTIDE SEQUENCE</scope>
    <source>
        <strain evidence="1">CCMP 769</strain>
    </source>
</reference>
<evidence type="ECO:0000313" key="1">
    <source>
        <dbReference type="EMBL" id="CAE0064903.1"/>
    </source>
</evidence>
<protein>
    <submittedName>
        <fullName evidence="1">Uncharacterized protein</fullName>
    </submittedName>
</protein>
<evidence type="ECO:0000313" key="2">
    <source>
        <dbReference type="EMBL" id="CAE0064909.1"/>
    </source>
</evidence>